<dbReference type="SUPFAM" id="SSF144091">
    <property type="entry name" value="Rhomboid-like"/>
    <property type="match status" value="1"/>
</dbReference>
<protein>
    <submittedName>
        <fullName evidence="7">Rhomboid family protein</fullName>
    </submittedName>
</protein>
<dbReference type="GO" id="GO:0016020">
    <property type="term" value="C:membrane"/>
    <property type="evidence" value="ECO:0007669"/>
    <property type="project" value="UniProtKB-SubCell"/>
</dbReference>
<evidence type="ECO:0000313" key="7">
    <source>
        <dbReference type="EMBL" id="BAL57496.1"/>
    </source>
</evidence>
<feature type="transmembrane region" description="Helical" evidence="5">
    <location>
        <begin position="195"/>
        <end position="213"/>
    </location>
</feature>
<gene>
    <name evidence="7" type="ORF">HGMM_F51C01C16</name>
</gene>
<dbReference type="InterPro" id="IPR050925">
    <property type="entry name" value="Rhomboid_protease_S54"/>
</dbReference>
<dbReference type="AlphaFoldDB" id="H5SMW0"/>
<proteinExistence type="predicted"/>
<evidence type="ECO:0000256" key="3">
    <source>
        <dbReference type="ARBA" id="ARBA00022989"/>
    </source>
</evidence>
<feature type="transmembrane region" description="Helical" evidence="5">
    <location>
        <begin position="124"/>
        <end position="143"/>
    </location>
</feature>
<feature type="transmembrane region" description="Helical" evidence="5">
    <location>
        <begin position="100"/>
        <end position="118"/>
    </location>
</feature>
<reference evidence="7" key="2">
    <citation type="journal article" date="2012" name="PLoS ONE">
        <title>A Deeply Branching Thermophilic Bacterium with an Ancient Acetyl-CoA Pathway Dominates a Subsurface Ecosystem.</title>
        <authorList>
            <person name="Takami H."/>
            <person name="Noguchi H."/>
            <person name="Takaki Y."/>
            <person name="Uchiyama I."/>
            <person name="Toyoda A."/>
            <person name="Nishi S."/>
            <person name="Chee G.-J."/>
            <person name="Arai W."/>
            <person name="Nunoura T."/>
            <person name="Itoh T."/>
            <person name="Hattori M."/>
            <person name="Takai K."/>
        </authorList>
    </citation>
    <scope>NUCLEOTIDE SEQUENCE</scope>
</reference>
<keyword evidence="2 5" id="KW-0812">Transmembrane</keyword>
<sequence length="227" mass="25888">MLPLYDTIPSRRWPLVNWMLILANVIVFFFEIGLGETLLQRFIFTWGLVPVRLFRDPIHSWHTIFSSMFLHGGWFHLLSNMWILFIFGDNVEDRLGHARYLLFYLLSGVAAALLQAFLMPLSRVPMVGASGAIAGILGAYMILFPYSRIVSLIPFFFFLTTAEIPAVIYLGFWFLSQLYSGLFSLAGAPASGIAWWAHIGGFLFGLLMIGFFAPRPRRVVYYSQDGW</sequence>
<dbReference type="EMBL" id="AP011777">
    <property type="protein sequence ID" value="BAL57496.1"/>
    <property type="molecule type" value="Genomic_DNA"/>
</dbReference>
<accession>H5SMW0</accession>
<evidence type="ECO:0000256" key="5">
    <source>
        <dbReference type="SAM" id="Phobius"/>
    </source>
</evidence>
<dbReference type="FunFam" id="1.20.1540.10:FF:000027">
    <property type="entry name" value="Rhomboid family intramembrane serine protease"/>
    <property type="match status" value="1"/>
</dbReference>
<keyword evidence="4 5" id="KW-0472">Membrane</keyword>
<feature type="transmembrane region" description="Helical" evidence="5">
    <location>
        <begin position="64"/>
        <end position="88"/>
    </location>
</feature>
<evidence type="ECO:0000256" key="2">
    <source>
        <dbReference type="ARBA" id="ARBA00022692"/>
    </source>
</evidence>
<comment type="subcellular location">
    <subcellularLocation>
        <location evidence="1">Membrane</location>
        <topology evidence="1">Multi-pass membrane protein</topology>
    </subcellularLocation>
</comment>
<evidence type="ECO:0000259" key="6">
    <source>
        <dbReference type="Pfam" id="PF01694"/>
    </source>
</evidence>
<dbReference type="PANTHER" id="PTHR43731:SF26">
    <property type="entry name" value="RHOMBOID-LIKE PROTEIN 10, CHLOROPLASTIC"/>
    <property type="match status" value="1"/>
</dbReference>
<dbReference type="PANTHER" id="PTHR43731">
    <property type="entry name" value="RHOMBOID PROTEASE"/>
    <property type="match status" value="1"/>
</dbReference>
<keyword evidence="3 5" id="KW-1133">Transmembrane helix</keyword>
<name>H5SMW0_9CHLR</name>
<dbReference type="Pfam" id="PF01694">
    <property type="entry name" value="Rhomboid"/>
    <property type="match status" value="1"/>
</dbReference>
<dbReference type="Gene3D" id="1.20.1540.10">
    <property type="entry name" value="Rhomboid-like"/>
    <property type="match status" value="1"/>
</dbReference>
<reference evidence="7" key="1">
    <citation type="journal article" date="2005" name="Environ. Microbiol.">
        <title>Genetic and functional properties of uncultivated thermophilic crenarchaeotes from a subsurface gold mine as revealed by analysis of genome fragments.</title>
        <authorList>
            <person name="Nunoura T."/>
            <person name="Hirayama H."/>
            <person name="Takami H."/>
            <person name="Oida H."/>
            <person name="Nishi S."/>
            <person name="Shimamura S."/>
            <person name="Suzuki Y."/>
            <person name="Inagaki F."/>
            <person name="Takai K."/>
            <person name="Nealson K.H."/>
            <person name="Horikoshi K."/>
        </authorList>
    </citation>
    <scope>NUCLEOTIDE SEQUENCE</scope>
</reference>
<feature type="transmembrane region" description="Helical" evidence="5">
    <location>
        <begin position="21"/>
        <end position="44"/>
    </location>
</feature>
<dbReference type="GO" id="GO:0004252">
    <property type="term" value="F:serine-type endopeptidase activity"/>
    <property type="evidence" value="ECO:0007669"/>
    <property type="project" value="InterPro"/>
</dbReference>
<evidence type="ECO:0000256" key="4">
    <source>
        <dbReference type="ARBA" id="ARBA00023136"/>
    </source>
</evidence>
<organism evidence="7">
    <name type="scientific">uncultured Chloroflexota bacterium</name>
    <dbReference type="NCBI Taxonomy" id="166587"/>
    <lineage>
        <taxon>Bacteria</taxon>
        <taxon>Bacillati</taxon>
        <taxon>Chloroflexota</taxon>
        <taxon>environmental samples</taxon>
    </lineage>
</organism>
<feature type="transmembrane region" description="Helical" evidence="5">
    <location>
        <begin position="155"/>
        <end position="175"/>
    </location>
</feature>
<dbReference type="InterPro" id="IPR022764">
    <property type="entry name" value="Peptidase_S54_rhomboid_dom"/>
</dbReference>
<feature type="domain" description="Peptidase S54 rhomboid" evidence="6">
    <location>
        <begin position="60"/>
        <end position="212"/>
    </location>
</feature>
<evidence type="ECO:0000256" key="1">
    <source>
        <dbReference type="ARBA" id="ARBA00004141"/>
    </source>
</evidence>
<dbReference type="InterPro" id="IPR035952">
    <property type="entry name" value="Rhomboid-like_sf"/>
</dbReference>
<dbReference type="MEROPS" id="S54.027"/>